<evidence type="ECO:0000256" key="1">
    <source>
        <dbReference type="ARBA" id="ARBA00001946"/>
    </source>
</evidence>
<evidence type="ECO:0000256" key="4">
    <source>
        <dbReference type="RuleBase" id="RU366034"/>
    </source>
</evidence>
<keyword evidence="4" id="KW-0456">Lyase</keyword>
<name>A1CIT2_ASPCL</name>
<accession>A1CIT2</accession>
<dbReference type="InterPro" id="IPR034686">
    <property type="entry name" value="Terpene_cyclase-like_2"/>
</dbReference>
<protein>
    <recommendedName>
        <fullName evidence="4">Terpene synthase</fullName>
        <ecNumber evidence="4">4.2.3.-</ecNumber>
    </recommendedName>
</protein>
<evidence type="ECO:0000256" key="2">
    <source>
        <dbReference type="ARBA" id="ARBA00006333"/>
    </source>
</evidence>
<proteinExistence type="inferred from homology"/>
<keyword evidence="4" id="KW-0479">Metal-binding</keyword>
<dbReference type="GeneID" id="4704363"/>
<dbReference type="GO" id="GO:0008299">
    <property type="term" value="P:isoprenoid biosynthetic process"/>
    <property type="evidence" value="ECO:0007669"/>
    <property type="project" value="UniProtKB-ARBA"/>
</dbReference>
<keyword evidence="7" id="KW-1185">Reference proteome</keyword>
<dbReference type="EC" id="4.2.3.-" evidence="4"/>
<dbReference type="OMA" id="HWIASIY"/>
<dbReference type="OrthoDB" id="3004402at2759"/>
<evidence type="ECO:0000256" key="3">
    <source>
        <dbReference type="ARBA" id="ARBA00022842"/>
    </source>
</evidence>
<dbReference type="KEGG" id="act:ACLA_052600"/>
<dbReference type="Gene3D" id="1.10.600.10">
    <property type="entry name" value="Farnesyl Diphosphate Synthase"/>
    <property type="match status" value="1"/>
</dbReference>
<evidence type="ECO:0000313" key="6">
    <source>
        <dbReference type="EMBL" id="EAW10787.1"/>
    </source>
</evidence>
<dbReference type="VEuPathDB" id="FungiDB:ACLA_052600"/>
<dbReference type="GO" id="GO:0010333">
    <property type="term" value="F:terpene synthase activity"/>
    <property type="evidence" value="ECO:0007669"/>
    <property type="project" value="InterPro"/>
</dbReference>
<dbReference type="PANTHER" id="PTHR35201:SF4">
    <property type="entry name" value="BETA-PINACENE SYNTHASE-RELATED"/>
    <property type="match status" value="1"/>
</dbReference>
<organism evidence="6 7">
    <name type="scientific">Aspergillus clavatus (strain ATCC 1007 / CBS 513.65 / DSM 816 / NCTC 3887 / NRRL 1 / QM 1276 / 107)</name>
    <dbReference type="NCBI Taxonomy" id="344612"/>
    <lineage>
        <taxon>Eukaryota</taxon>
        <taxon>Fungi</taxon>
        <taxon>Dikarya</taxon>
        <taxon>Ascomycota</taxon>
        <taxon>Pezizomycotina</taxon>
        <taxon>Eurotiomycetes</taxon>
        <taxon>Eurotiomycetidae</taxon>
        <taxon>Eurotiales</taxon>
        <taxon>Aspergillaceae</taxon>
        <taxon>Aspergillus</taxon>
        <taxon>Aspergillus subgen. Fumigati</taxon>
    </lineage>
</organism>
<gene>
    <name evidence="6" type="ORF">ACLA_052600</name>
</gene>
<sequence>MSAIPQTNASAFVRPRGSLQGSDELPPSWNDPRVAWKPLIHPRADQICREHDDYFLQHWPFPDDKSRQAFVQAEFARFPCLALPLGHDDRLPPRVQVDVLEEMSLSDGEAYNARLMPIMRGDVRPNRTKPVEYILYDLWEDMRRKNRTQADEMLEATFCLMRAQTNKVRLSITQLDEYLKYRAQDVGIAMLCGLTGFAMDVELTAEEQDAMIPLERNFGRQISVVNDLWSWEKEFRASQAGHKEGAAISSAVNVLSMEAGLGFTAARRVLQAMVLEWDMAHNELVAEQLARPGGCRPAVQLYMKGLEYHMSGNEVWSRTTRRYVDSVDTDCTVHVAEGQVVSS</sequence>
<comment type="similarity">
    <text evidence="2 4">Belongs to the terpene synthase family.</text>
</comment>
<dbReference type="HOGENOM" id="CLU_057570_0_0_1"/>
<dbReference type="AlphaFoldDB" id="A1CIT2"/>
<dbReference type="eggNOG" id="ENOG502SK06">
    <property type="taxonomic scope" value="Eukaryota"/>
</dbReference>
<dbReference type="SUPFAM" id="SSF48576">
    <property type="entry name" value="Terpenoid synthases"/>
    <property type="match status" value="1"/>
</dbReference>
<evidence type="ECO:0000313" key="7">
    <source>
        <dbReference type="Proteomes" id="UP000006701"/>
    </source>
</evidence>
<keyword evidence="3 4" id="KW-0460">Magnesium</keyword>
<evidence type="ECO:0000256" key="5">
    <source>
        <dbReference type="SAM" id="MobiDB-lite"/>
    </source>
</evidence>
<comment type="cofactor">
    <cofactor evidence="1 4">
        <name>Mg(2+)</name>
        <dbReference type="ChEBI" id="CHEBI:18420"/>
    </cofactor>
</comment>
<feature type="compositionally biased region" description="Polar residues" evidence="5">
    <location>
        <begin position="1"/>
        <end position="10"/>
    </location>
</feature>
<dbReference type="Proteomes" id="UP000006701">
    <property type="component" value="Unassembled WGS sequence"/>
</dbReference>
<reference evidence="6 7" key="1">
    <citation type="journal article" date="2008" name="PLoS Genet.">
        <title>Genomic islands in the pathogenic filamentous fungus Aspergillus fumigatus.</title>
        <authorList>
            <person name="Fedorova N.D."/>
            <person name="Khaldi N."/>
            <person name="Joardar V.S."/>
            <person name="Maiti R."/>
            <person name="Amedeo P."/>
            <person name="Anderson M.J."/>
            <person name="Crabtree J."/>
            <person name="Silva J.C."/>
            <person name="Badger J.H."/>
            <person name="Albarraq A."/>
            <person name="Angiuoli S."/>
            <person name="Bussey H."/>
            <person name="Bowyer P."/>
            <person name="Cotty P.J."/>
            <person name="Dyer P.S."/>
            <person name="Egan A."/>
            <person name="Galens K."/>
            <person name="Fraser-Liggett C.M."/>
            <person name="Haas B.J."/>
            <person name="Inman J.M."/>
            <person name="Kent R."/>
            <person name="Lemieux S."/>
            <person name="Malavazi I."/>
            <person name="Orvis J."/>
            <person name="Roemer T."/>
            <person name="Ronning C.M."/>
            <person name="Sundaram J.P."/>
            <person name="Sutton G."/>
            <person name="Turner G."/>
            <person name="Venter J.C."/>
            <person name="White O.R."/>
            <person name="Whitty B.R."/>
            <person name="Youngman P."/>
            <person name="Wolfe K.H."/>
            <person name="Goldman G.H."/>
            <person name="Wortman J.R."/>
            <person name="Jiang B."/>
            <person name="Denning D.W."/>
            <person name="Nierman W.C."/>
        </authorList>
    </citation>
    <scope>NUCLEOTIDE SEQUENCE [LARGE SCALE GENOMIC DNA]</scope>
    <source>
        <strain evidence="7">ATCC 1007 / CBS 513.65 / DSM 816 / NCTC 3887 / NRRL 1</strain>
    </source>
</reference>
<dbReference type="PANTHER" id="PTHR35201">
    <property type="entry name" value="TERPENE SYNTHASE"/>
    <property type="match status" value="1"/>
</dbReference>
<dbReference type="GO" id="GO:0046872">
    <property type="term" value="F:metal ion binding"/>
    <property type="evidence" value="ECO:0007669"/>
    <property type="project" value="UniProtKB-KW"/>
</dbReference>
<feature type="region of interest" description="Disordered" evidence="5">
    <location>
        <begin position="1"/>
        <end position="27"/>
    </location>
</feature>
<dbReference type="STRING" id="344612.A1CIT2"/>
<dbReference type="RefSeq" id="XP_001272213.1">
    <property type="nucleotide sequence ID" value="XM_001272212.1"/>
</dbReference>
<dbReference type="Pfam" id="PF19086">
    <property type="entry name" value="Terpene_syn_C_2"/>
    <property type="match status" value="1"/>
</dbReference>
<dbReference type="InterPro" id="IPR008949">
    <property type="entry name" value="Isoprenoid_synthase_dom_sf"/>
</dbReference>
<dbReference type="EMBL" id="DS027054">
    <property type="protein sequence ID" value="EAW10787.1"/>
    <property type="molecule type" value="Genomic_DNA"/>
</dbReference>